<feature type="region of interest" description="Disordered" evidence="4">
    <location>
        <begin position="840"/>
        <end position="872"/>
    </location>
</feature>
<dbReference type="PROSITE" id="PS51450">
    <property type="entry name" value="LRR"/>
    <property type="match status" value="4"/>
</dbReference>
<dbReference type="InterPro" id="IPR011993">
    <property type="entry name" value="PH-like_dom_sf"/>
</dbReference>
<evidence type="ECO:0000313" key="6">
    <source>
        <dbReference type="EMBL" id="KAJ1961165.1"/>
    </source>
</evidence>
<dbReference type="InterPro" id="IPR032675">
    <property type="entry name" value="LRR_dom_sf"/>
</dbReference>
<feature type="region of interest" description="Disordered" evidence="4">
    <location>
        <begin position="782"/>
        <end position="815"/>
    </location>
</feature>
<dbReference type="SMART" id="SM00325">
    <property type="entry name" value="RhoGEF"/>
    <property type="match status" value="1"/>
</dbReference>
<feature type="compositionally biased region" description="Polar residues" evidence="4">
    <location>
        <begin position="623"/>
        <end position="633"/>
    </location>
</feature>
<keyword evidence="2" id="KW-0677">Repeat</keyword>
<comment type="caution">
    <text evidence="6">The sequence shown here is derived from an EMBL/GenBank/DDBJ whole genome shotgun (WGS) entry which is preliminary data.</text>
</comment>
<feature type="compositionally biased region" description="Low complexity" evidence="4">
    <location>
        <begin position="286"/>
        <end position="296"/>
    </location>
</feature>
<feature type="compositionally biased region" description="Pro residues" evidence="4">
    <location>
        <begin position="651"/>
        <end position="669"/>
    </location>
</feature>
<dbReference type="InterPro" id="IPR001611">
    <property type="entry name" value="Leu-rich_rpt"/>
</dbReference>
<dbReference type="PANTHER" id="PTHR12673">
    <property type="entry name" value="FACIOGENITAL DYSPLASIA PROTEIN"/>
    <property type="match status" value="1"/>
</dbReference>
<dbReference type="Gene3D" id="1.20.900.10">
    <property type="entry name" value="Dbl homology (DH) domain"/>
    <property type="match status" value="2"/>
</dbReference>
<dbReference type="GO" id="GO:0005085">
    <property type="term" value="F:guanyl-nucleotide exchange factor activity"/>
    <property type="evidence" value="ECO:0007669"/>
    <property type="project" value="InterPro"/>
</dbReference>
<dbReference type="InterPro" id="IPR001331">
    <property type="entry name" value="GDS_CDC24_CS"/>
</dbReference>
<dbReference type="InterPro" id="IPR035899">
    <property type="entry name" value="DBL_dom_sf"/>
</dbReference>
<evidence type="ECO:0000313" key="7">
    <source>
        <dbReference type="Proteomes" id="UP001150925"/>
    </source>
</evidence>
<keyword evidence="7" id="KW-1185">Reference proteome</keyword>
<organism evidence="6 7">
    <name type="scientific">Dispira parvispora</name>
    <dbReference type="NCBI Taxonomy" id="1520584"/>
    <lineage>
        <taxon>Eukaryota</taxon>
        <taxon>Fungi</taxon>
        <taxon>Fungi incertae sedis</taxon>
        <taxon>Zoopagomycota</taxon>
        <taxon>Kickxellomycotina</taxon>
        <taxon>Dimargaritomycetes</taxon>
        <taxon>Dimargaritales</taxon>
        <taxon>Dimargaritaceae</taxon>
        <taxon>Dispira</taxon>
    </lineage>
</organism>
<feature type="region of interest" description="Disordered" evidence="4">
    <location>
        <begin position="265"/>
        <end position="342"/>
    </location>
</feature>
<feature type="compositionally biased region" description="Polar residues" evidence="4">
    <location>
        <begin position="804"/>
        <end position="815"/>
    </location>
</feature>
<dbReference type="PANTHER" id="PTHR12673:SF159">
    <property type="entry name" value="LD03170P"/>
    <property type="match status" value="1"/>
</dbReference>
<dbReference type="SMART" id="SM00365">
    <property type="entry name" value="LRR_SD22"/>
    <property type="match status" value="3"/>
</dbReference>
<evidence type="ECO:0000256" key="1">
    <source>
        <dbReference type="ARBA" id="ARBA00022614"/>
    </source>
</evidence>
<feature type="compositionally biased region" description="Low complexity" evidence="4">
    <location>
        <begin position="733"/>
        <end position="744"/>
    </location>
</feature>
<dbReference type="CDD" id="cd00160">
    <property type="entry name" value="RhoGEF"/>
    <property type="match status" value="1"/>
</dbReference>
<keyword evidence="3" id="KW-0175">Coiled coil</keyword>
<feature type="region of interest" description="Disordered" evidence="4">
    <location>
        <begin position="949"/>
        <end position="982"/>
    </location>
</feature>
<dbReference type="OrthoDB" id="660555at2759"/>
<dbReference type="Pfam" id="PF00621">
    <property type="entry name" value="RhoGEF"/>
    <property type="match status" value="1"/>
</dbReference>
<dbReference type="Gene3D" id="3.80.10.10">
    <property type="entry name" value="Ribonuclease Inhibitor"/>
    <property type="match status" value="1"/>
</dbReference>
<accession>A0A9W8AST7</accession>
<dbReference type="PRINTS" id="PR00019">
    <property type="entry name" value="LEURICHRPT"/>
</dbReference>
<sequence>MNGSLPDLTTAMRPTPHNKWIRRRSVDKGAPVVTDSEGHNWPNGSTSTLVTTSGASTARNSLVEVVSLGGTPTESPASTVLDLTGQGLVNLPLPNGPCHVLNLSYNQLPRIPLTLCRDYQALRVLVLSHNLITTLPKEIGQLQNLRELYLGHNQISVFPEALGELSKLEVLDLSHNRIRYLNIHLTRLSSLRVLDLSFNQLVTIPSFVGLLYDSLITLNIQGNPFTEVASQFFSPILHSAINGAKPVPSTTSPFPYKDIPGMAPTSSYESLPREEQGSGFLTTFRSPSSLSLASSEPKSRQTSTDAQDPRSTTPRISSASASSNPSELSSDSKGGSKSKQRTLTRNAVKLMSQMIRQSSSKPSAKSFPTISMPLQVHHDPMEPAAGGREGVVGTTAPPVPPLPPMIRTRNDQTSFGALPPGKERAASGPNQDPASTNGLVGPFRAFTQRLRKASLGAKSMPSSPQAELTELRWPTELPSEVDQNLEVIHPAEKQRTLNRQRSSPALAQKYSAAMSPPQPVPGRPIYRARSRPSLRQHQVEQPPVISLSEATAQVIGRRPSMPCSHEPLLPQFPKQVAANRTGVNRTNQVGKESSTSPALAQLYSRIHRLSSSHDTDHPVVFHSTPTSPKTQSPVLPAYYRIPSKSVDNTPGPLPQEVAPPKPFLSPPLSPSSSESQQGQDDEAQPSRDFFTDSELAVHFAVHGSQNNHATSLSTNSALPPGDALGLQVNLRNSSDSSLAPFSDSTPLSQNAPAIGTSPTLSNRLQMDWANITHSPPHRPSFLTGHYISGKSPVGGKDHRPLAPPNSSETGLAVSSQEMLRSVDLGSTAGVHIPSHLQLGHHRHTKSNSSQGNPHALPMPANPTQQDLSLKHSHSDIVNKQNVQSVQYHNVTGPGQTSQASSVSPHTPYVSNFLSTKQPASSTLLNILSMLRDEWDLSPHTSETAQLQLKVRHSSLTNDSTRDATALTSSQPDATNGTEVPQVKDNSEMATANSPMEPLSNEAQLEKRRRIVMEILDTERTYVDCLLRLVKIYIAPLDQSVAGRSGVSLAVSGNGSNLSLTSLSRNASSDVESTSDFSSAKDDQSSQNSQEEEGQRNGEAQLSEHHRQTSGTQGSTGLPLSSSLHQAFGTHHLKQLMSGTTTSSVGEVNLDTYYHKYQGVLSSTEIKGIFSNVDSLLMFHRDHLLPELEQCVQQPDERLGSVFLRNSAFIRIYSVYVNNFDNATKLLSDLEKQRKKITKFLALARRHPDHNQLNLLGYLLLPVQRVPRYKLLLEQLLEATPRDHPDYSDLVRALEQVRERADEINEKKREQERNVKVIQIANQIRGSQRIQLIQPHRRFIRRGTLYLEAQVTPTRNFRKHPLGIKINQVDLPFEFYLFNDLMLQCSKSETPHNQHLLNVLKLDTKVCPAQVLPDGATLRVVDKSGVFYFHGERAELEQWAYDINNRFVL</sequence>
<dbReference type="SUPFAM" id="SSF48065">
    <property type="entry name" value="DBL homology domain (DH-domain)"/>
    <property type="match status" value="1"/>
</dbReference>
<dbReference type="SUPFAM" id="SSF52058">
    <property type="entry name" value="L domain-like"/>
    <property type="match status" value="1"/>
</dbReference>
<dbReference type="InterPro" id="IPR051092">
    <property type="entry name" value="FYVE_RhoGEF_PH"/>
</dbReference>
<evidence type="ECO:0000256" key="4">
    <source>
        <dbReference type="SAM" id="MobiDB-lite"/>
    </source>
</evidence>
<feature type="compositionally biased region" description="Polar residues" evidence="4">
    <location>
        <begin position="745"/>
        <end position="759"/>
    </location>
</feature>
<feature type="region of interest" description="Disordered" evidence="4">
    <location>
        <begin position="733"/>
        <end position="759"/>
    </location>
</feature>
<dbReference type="InterPro" id="IPR000219">
    <property type="entry name" value="DH_dom"/>
</dbReference>
<dbReference type="SMART" id="SM00369">
    <property type="entry name" value="LRR_TYP"/>
    <property type="match status" value="5"/>
</dbReference>
<dbReference type="GO" id="GO:0035556">
    <property type="term" value="P:intracellular signal transduction"/>
    <property type="evidence" value="ECO:0007669"/>
    <property type="project" value="InterPro"/>
</dbReference>
<dbReference type="SMART" id="SM00364">
    <property type="entry name" value="LRR_BAC"/>
    <property type="match status" value="3"/>
</dbReference>
<feature type="compositionally biased region" description="Polar residues" evidence="4">
    <location>
        <begin position="1108"/>
        <end position="1120"/>
    </location>
</feature>
<feature type="region of interest" description="Disordered" evidence="4">
    <location>
        <begin position="614"/>
        <end position="686"/>
    </location>
</feature>
<evidence type="ECO:0000259" key="5">
    <source>
        <dbReference type="PROSITE" id="PS50010"/>
    </source>
</evidence>
<reference evidence="6" key="1">
    <citation type="submission" date="2022-07" db="EMBL/GenBank/DDBJ databases">
        <title>Phylogenomic reconstructions and comparative analyses of Kickxellomycotina fungi.</title>
        <authorList>
            <person name="Reynolds N.K."/>
            <person name="Stajich J.E."/>
            <person name="Barry K."/>
            <person name="Grigoriev I.V."/>
            <person name="Crous P."/>
            <person name="Smith M.E."/>
        </authorList>
    </citation>
    <scope>NUCLEOTIDE SEQUENCE</scope>
    <source>
        <strain evidence="6">RSA 1196</strain>
    </source>
</reference>
<proteinExistence type="predicted"/>
<name>A0A9W8AST7_9FUNG</name>
<gene>
    <name evidence="6" type="ORF">IWQ62_003960</name>
</gene>
<dbReference type="GO" id="GO:0005737">
    <property type="term" value="C:cytoplasm"/>
    <property type="evidence" value="ECO:0007669"/>
    <property type="project" value="TreeGrafter"/>
</dbReference>
<dbReference type="InterPro" id="IPR003591">
    <property type="entry name" value="Leu-rich_rpt_typical-subtyp"/>
</dbReference>
<dbReference type="PROSITE" id="PS50010">
    <property type="entry name" value="DH_2"/>
    <property type="match status" value="1"/>
</dbReference>
<feature type="region of interest" description="Disordered" evidence="4">
    <location>
        <begin position="1052"/>
        <end position="1120"/>
    </location>
</feature>
<feature type="region of interest" description="Disordered" evidence="4">
    <location>
        <begin position="412"/>
        <end position="439"/>
    </location>
</feature>
<feature type="region of interest" description="Disordered" evidence="4">
    <location>
        <begin position="23"/>
        <end position="47"/>
    </location>
</feature>
<feature type="compositionally biased region" description="Polar residues" evidence="4">
    <location>
        <begin position="428"/>
        <end position="438"/>
    </location>
</feature>
<dbReference type="PROSITE" id="PS00741">
    <property type="entry name" value="DH_1"/>
    <property type="match status" value="1"/>
</dbReference>
<feature type="domain" description="DH" evidence="5">
    <location>
        <begin position="1006"/>
        <end position="1306"/>
    </location>
</feature>
<protein>
    <recommendedName>
        <fullName evidence="5">DH domain-containing protein</fullName>
    </recommendedName>
</protein>
<keyword evidence="1" id="KW-0433">Leucine-rich repeat</keyword>
<evidence type="ECO:0000256" key="3">
    <source>
        <dbReference type="SAM" id="Coils"/>
    </source>
</evidence>
<feature type="coiled-coil region" evidence="3">
    <location>
        <begin position="1286"/>
        <end position="1320"/>
    </location>
</feature>
<dbReference type="Gene3D" id="2.30.29.30">
    <property type="entry name" value="Pleckstrin-homology domain (PH domain)/Phosphotyrosine-binding domain (PTB)"/>
    <property type="match status" value="1"/>
</dbReference>
<dbReference type="EMBL" id="JANBPY010001187">
    <property type="protein sequence ID" value="KAJ1961165.1"/>
    <property type="molecule type" value="Genomic_DNA"/>
</dbReference>
<feature type="compositionally biased region" description="Low complexity" evidence="4">
    <location>
        <begin position="310"/>
        <end position="335"/>
    </location>
</feature>
<evidence type="ECO:0000256" key="2">
    <source>
        <dbReference type="ARBA" id="ARBA00022737"/>
    </source>
</evidence>
<dbReference type="Pfam" id="PF13855">
    <property type="entry name" value="LRR_8"/>
    <property type="match status" value="2"/>
</dbReference>
<feature type="compositionally biased region" description="Polar residues" evidence="4">
    <location>
        <begin position="965"/>
        <end position="978"/>
    </location>
</feature>
<feature type="compositionally biased region" description="Low complexity" evidence="4">
    <location>
        <begin position="1052"/>
        <end position="1077"/>
    </location>
</feature>
<dbReference type="Proteomes" id="UP001150925">
    <property type="component" value="Unassembled WGS sequence"/>
</dbReference>